<evidence type="ECO:0000313" key="8">
    <source>
        <dbReference type="Proteomes" id="UP000033038"/>
    </source>
</evidence>
<dbReference type="PANTHER" id="PTHR43278">
    <property type="entry name" value="NAD(P)H-DEPENDENT FMN-CONTAINING OXIDOREDUCTASE YWQN-RELATED"/>
    <property type="match status" value="1"/>
</dbReference>
<proteinExistence type="inferred from homology"/>
<evidence type="ECO:0000256" key="5">
    <source>
        <dbReference type="ARBA" id="ARBA00038292"/>
    </source>
</evidence>
<dbReference type="PATRIC" id="fig|1434109.4.peg.4340"/>
<keyword evidence="4" id="KW-0288">FMN</keyword>
<sequence>MKVVAFNGSPRKDGNTAALIKHVLAELEKEGIETEVVQIGGKKIHGCTACGKCYEKMDKKCVIDKDIVNECIEKMLEADGIILASPTYFADLTPELKALIDRAGFVAKANNEMFRHKVGAAVVAVRRAGSIHVFDSINHFFTISQMIIPGSSYWNMGMGLAEGEVEKDEEGIQTMQTLGQNIAWLLKKLNV</sequence>
<protein>
    <submittedName>
        <fullName evidence="7">Iron-sulfur flavoprotein</fullName>
    </submittedName>
</protein>
<comment type="cofactor">
    <cofactor evidence="1">
        <name>FMN</name>
        <dbReference type="ChEBI" id="CHEBI:58210"/>
    </cofactor>
</comment>
<feature type="domain" description="NADPH-dependent FMN reductase-like" evidence="6">
    <location>
        <begin position="1"/>
        <end position="158"/>
    </location>
</feature>
<comment type="cofactor">
    <cofactor evidence="2">
        <name>[4Fe-4S] cluster</name>
        <dbReference type="ChEBI" id="CHEBI:49883"/>
    </cofactor>
</comment>
<dbReference type="PANTHER" id="PTHR43278:SF4">
    <property type="entry name" value="NAD(P)H-DEPENDENT FMN-CONTAINING OXIDOREDUCTASE YWQN-RELATED"/>
    <property type="match status" value="1"/>
</dbReference>
<reference evidence="7 8" key="1">
    <citation type="submission" date="2014-07" db="EMBL/GenBank/DDBJ databases">
        <title>Methanogenic archaea and the global carbon cycle.</title>
        <authorList>
            <person name="Henriksen J.R."/>
            <person name="Luke J."/>
            <person name="Reinhart S."/>
            <person name="Benedict M.N."/>
            <person name="Youngblut N.D."/>
            <person name="Metcalf M.E."/>
            <person name="Whitaker R.J."/>
            <person name="Metcalf W.W."/>
        </authorList>
    </citation>
    <scope>NUCLEOTIDE SEQUENCE [LARGE SCALE GENOMIC DNA]</scope>
    <source>
        <strain evidence="7 8">Wiesmoor</strain>
    </source>
</reference>
<dbReference type="InterPro" id="IPR029039">
    <property type="entry name" value="Flavoprotein-like_sf"/>
</dbReference>
<dbReference type="RefSeq" id="WP_011306392.1">
    <property type="nucleotide sequence ID" value="NZ_CP009526.1"/>
</dbReference>
<accession>A0A0E3QN79</accession>
<evidence type="ECO:0000256" key="3">
    <source>
        <dbReference type="ARBA" id="ARBA00022630"/>
    </source>
</evidence>
<dbReference type="GO" id="GO:0016491">
    <property type="term" value="F:oxidoreductase activity"/>
    <property type="evidence" value="ECO:0007669"/>
    <property type="project" value="InterPro"/>
</dbReference>
<dbReference type="GeneID" id="24824958"/>
<dbReference type="KEGG" id="mbw:MSBRW_3342"/>
<evidence type="ECO:0000313" key="7">
    <source>
        <dbReference type="EMBL" id="AKB52595.1"/>
    </source>
</evidence>
<dbReference type="Proteomes" id="UP000033038">
    <property type="component" value="Chromosome"/>
</dbReference>
<comment type="similarity">
    <text evidence="5">Belongs to the SsuE family. Isf subfamily.</text>
</comment>
<gene>
    <name evidence="7" type="ORF">MSBRW_3342</name>
</gene>
<evidence type="ECO:0000256" key="2">
    <source>
        <dbReference type="ARBA" id="ARBA00001966"/>
    </source>
</evidence>
<evidence type="ECO:0000259" key="6">
    <source>
        <dbReference type="Pfam" id="PF03358"/>
    </source>
</evidence>
<dbReference type="HOGENOM" id="CLU_050993_3_3_2"/>
<dbReference type="EMBL" id="CP009526">
    <property type="protein sequence ID" value="AKB52595.1"/>
    <property type="molecule type" value="Genomic_DNA"/>
</dbReference>
<dbReference type="Pfam" id="PF03358">
    <property type="entry name" value="FMN_red"/>
    <property type="match status" value="1"/>
</dbReference>
<organism evidence="7 8">
    <name type="scientific">Methanosarcina barkeri str. Wiesmoor</name>
    <dbReference type="NCBI Taxonomy" id="1434109"/>
    <lineage>
        <taxon>Archaea</taxon>
        <taxon>Methanobacteriati</taxon>
        <taxon>Methanobacteriota</taxon>
        <taxon>Stenosarchaea group</taxon>
        <taxon>Methanomicrobia</taxon>
        <taxon>Methanosarcinales</taxon>
        <taxon>Methanosarcinaceae</taxon>
        <taxon>Methanosarcina</taxon>
    </lineage>
</organism>
<dbReference type="InterPro" id="IPR051796">
    <property type="entry name" value="ISF_SsuE-like"/>
</dbReference>
<dbReference type="InterPro" id="IPR005025">
    <property type="entry name" value="FMN_Rdtase-like_dom"/>
</dbReference>
<dbReference type="SUPFAM" id="SSF52218">
    <property type="entry name" value="Flavoproteins"/>
    <property type="match status" value="1"/>
</dbReference>
<dbReference type="Gene3D" id="3.40.50.360">
    <property type="match status" value="1"/>
</dbReference>
<keyword evidence="3" id="KW-0285">Flavoprotein</keyword>
<dbReference type="AlphaFoldDB" id="A0A0E3QN79"/>
<evidence type="ECO:0000256" key="4">
    <source>
        <dbReference type="ARBA" id="ARBA00022643"/>
    </source>
</evidence>
<name>A0A0E3QN79_METBA</name>
<evidence type="ECO:0000256" key="1">
    <source>
        <dbReference type="ARBA" id="ARBA00001917"/>
    </source>
</evidence>